<name>A0A6A6YB29_9PEZI</name>
<feature type="non-terminal residue" evidence="3">
    <location>
        <position position="1017"/>
    </location>
</feature>
<dbReference type="PRINTS" id="PR01270">
    <property type="entry name" value="HDASUPER"/>
</dbReference>
<dbReference type="InterPro" id="IPR000286">
    <property type="entry name" value="HDACs"/>
</dbReference>
<feature type="compositionally biased region" description="Low complexity" evidence="1">
    <location>
        <begin position="840"/>
        <end position="851"/>
    </location>
</feature>
<feature type="compositionally biased region" description="Polar residues" evidence="1">
    <location>
        <begin position="727"/>
        <end position="737"/>
    </location>
</feature>
<keyword evidence="4" id="KW-1185">Reference proteome</keyword>
<dbReference type="GO" id="GO:0005634">
    <property type="term" value="C:nucleus"/>
    <property type="evidence" value="ECO:0007669"/>
    <property type="project" value="TreeGrafter"/>
</dbReference>
<dbReference type="PANTHER" id="PTHR47558:SF1">
    <property type="entry name" value="HISTONE DEACETYLASE HOS3"/>
    <property type="match status" value="1"/>
</dbReference>
<evidence type="ECO:0000256" key="1">
    <source>
        <dbReference type="SAM" id="MobiDB-lite"/>
    </source>
</evidence>
<dbReference type="GeneID" id="54455608"/>
<dbReference type="Gene3D" id="3.40.800.20">
    <property type="entry name" value="Histone deacetylase domain"/>
    <property type="match status" value="1"/>
</dbReference>
<dbReference type="SUPFAM" id="SSF52768">
    <property type="entry name" value="Arginase/deacetylase"/>
    <property type="match status" value="1"/>
</dbReference>
<feature type="region of interest" description="Disordered" evidence="1">
    <location>
        <begin position="607"/>
        <end position="678"/>
    </location>
</feature>
<evidence type="ECO:0000313" key="5">
    <source>
        <dbReference type="RefSeq" id="XP_033572793.1"/>
    </source>
</evidence>
<dbReference type="OrthoDB" id="5232919at2759"/>
<feature type="compositionally biased region" description="Pro residues" evidence="1">
    <location>
        <begin position="863"/>
        <end position="873"/>
    </location>
</feature>
<dbReference type="InterPro" id="IPR053244">
    <property type="entry name" value="HDAC_HD_type_1"/>
</dbReference>
<reference evidence="5" key="3">
    <citation type="submission" date="2025-04" db="UniProtKB">
        <authorList>
            <consortium name="RefSeq"/>
        </authorList>
    </citation>
    <scope>IDENTIFICATION</scope>
    <source>
        <strain evidence="5">CBS 304.34</strain>
    </source>
</reference>
<dbReference type="EMBL" id="MU003708">
    <property type="protein sequence ID" value="KAF2805829.1"/>
    <property type="molecule type" value="Genomic_DNA"/>
</dbReference>
<dbReference type="Proteomes" id="UP000504636">
    <property type="component" value="Unplaced"/>
</dbReference>
<dbReference type="CDD" id="cd09998">
    <property type="entry name" value="HDAC_Hos3"/>
    <property type="match status" value="1"/>
</dbReference>
<dbReference type="GO" id="GO:0004407">
    <property type="term" value="F:histone deacetylase activity"/>
    <property type="evidence" value="ECO:0007669"/>
    <property type="project" value="TreeGrafter"/>
</dbReference>
<feature type="domain" description="Histone deacetylase" evidence="2">
    <location>
        <begin position="125"/>
        <end position="466"/>
    </location>
</feature>
<dbReference type="Pfam" id="PF00850">
    <property type="entry name" value="Hist_deacetyl"/>
    <property type="match status" value="1"/>
</dbReference>
<reference evidence="3 5" key="1">
    <citation type="journal article" date="2020" name="Stud. Mycol.">
        <title>101 Dothideomycetes genomes: a test case for predicting lifestyles and emergence of pathogens.</title>
        <authorList>
            <person name="Haridas S."/>
            <person name="Albert R."/>
            <person name="Binder M."/>
            <person name="Bloem J."/>
            <person name="Labutti K."/>
            <person name="Salamov A."/>
            <person name="Andreopoulos B."/>
            <person name="Baker S."/>
            <person name="Barry K."/>
            <person name="Bills G."/>
            <person name="Bluhm B."/>
            <person name="Cannon C."/>
            <person name="Castanera R."/>
            <person name="Culley D."/>
            <person name="Daum C."/>
            <person name="Ezra D."/>
            <person name="Gonzalez J."/>
            <person name="Henrissat B."/>
            <person name="Kuo A."/>
            <person name="Liang C."/>
            <person name="Lipzen A."/>
            <person name="Lutzoni F."/>
            <person name="Magnuson J."/>
            <person name="Mondo S."/>
            <person name="Nolan M."/>
            <person name="Ohm R."/>
            <person name="Pangilinan J."/>
            <person name="Park H.-J."/>
            <person name="Ramirez L."/>
            <person name="Alfaro M."/>
            <person name="Sun H."/>
            <person name="Tritt A."/>
            <person name="Yoshinaga Y."/>
            <person name="Zwiers L.-H."/>
            <person name="Turgeon B."/>
            <person name="Goodwin S."/>
            <person name="Spatafora J."/>
            <person name="Crous P."/>
            <person name="Grigoriev I."/>
        </authorList>
    </citation>
    <scope>NUCLEOTIDE SEQUENCE</scope>
    <source>
        <strain evidence="3 5">CBS 304.34</strain>
    </source>
</reference>
<accession>A0A6A6YB29</accession>
<dbReference type="AlphaFoldDB" id="A0A6A6YB29"/>
<evidence type="ECO:0000313" key="3">
    <source>
        <dbReference type="EMBL" id="KAF2805829.1"/>
    </source>
</evidence>
<feature type="region of interest" description="Disordered" evidence="1">
    <location>
        <begin position="926"/>
        <end position="948"/>
    </location>
</feature>
<reference evidence="5" key="2">
    <citation type="submission" date="2020-04" db="EMBL/GenBank/DDBJ databases">
        <authorList>
            <consortium name="NCBI Genome Project"/>
        </authorList>
    </citation>
    <scope>NUCLEOTIDE SEQUENCE</scope>
    <source>
        <strain evidence="5">CBS 304.34</strain>
    </source>
</reference>
<gene>
    <name evidence="3 5" type="ORF">BDZ99DRAFT_363478</name>
</gene>
<feature type="region of interest" description="Disordered" evidence="1">
    <location>
        <begin position="568"/>
        <end position="587"/>
    </location>
</feature>
<feature type="compositionally biased region" description="Basic and acidic residues" evidence="1">
    <location>
        <begin position="797"/>
        <end position="824"/>
    </location>
</feature>
<feature type="compositionally biased region" description="Pro residues" evidence="1">
    <location>
        <begin position="932"/>
        <end position="946"/>
    </location>
</feature>
<feature type="region of interest" description="Disordered" evidence="1">
    <location>
        <begin position="708"/>
        <end position="873"/>
    </location>
</feature>
<dbReference type="PANTHER" id="PTHR47558">
    <property type="entry name" value="HISTONE DEACETYLASE HOS3"/>
    <property type="match status" value="1"/>
</dbReference>
<dbReference type="RefSeq" id="XP_033572793.1">
    <property type="nucleotide sequence ID" value="XM_033714715.1"/>
</dbReference>
<dbReference type="InterPro" id="IPR023801">
    <property type="entry name" value="His_deacetylse_dom"/>
</dbReference>
<dbReference type="FunFam" id="3.40.800.20:FF:000011">
    <property type="entry name" value="Histone deacetylase HOS3"/>
    <property type="match status" value="1"/>
</dbReference>
<protein>
    <submittedName>
        <fullName evidence="3 5">Arginase/deacetylase</fullName>
    </submittedName>
</protein>
<organism evidence="3">
    <name type="scientific">Mytilinidion resinicola</name>
    <dbReference type="NCBI Taxonomy" id="574789"/>
    <lineage>
        <taxon>Eukaryota</taxon>
        <taxon>Fungi</taxon>
        <taxon>Dikarya</taxon>
        <taxon>Ascomycota</taxon>
        <taxon>Pezizomycotina</taxon>
        <taxon>Dothideomycetes</taxon>
        <taxon>Pleosporomycetidae</taxon>
        <taxon>Mytilinidiales</taxon>
        <taxon>Mytilinidiaceae</taxon>
        <taxon>Mytilinidion</taxon>
    </lineage>
</organism>
<dbReference type="InterPro" id="IPR037138">
    <property type="entry name" value="His_deacetylse_dom_sf"/>
</dbReference>
<dbReference type="InterPro" id="IPR023696">
    <property type="entry name" value="Ureohydrolase_dom_sf"/>
</dbReference>
<proteinExistence type="predicted"/>
<feature type="non-terminal residue" evidence="3">
    <location>
        <position position="1"/>
    </location>
</feature>
<sequence length="1017" mass="110685">QPSPGFAPSPLAAQMEEKAPLKASNIAEEHFRKELKLHHEPSGVGYTDTVVILHDQCYGHRFSRSGKEDLMTIVERPERLLATALGVSVAYVRLGGRHAEGQHPPHPDRDPSENIPFKIRKTARSVDITSAVVKNVHGTDWMEELKAMCDTAEKKLAANGKDRELARIDGPKTSKAKKQSFHPGDLYLCSESLNALQGALGGVFEGVDAVFLGTQSGTGPSRAFVTVRPPGHHCSADFPSGFCWLNNVHVGIEHAVITHGLTHAAIIDFDLHHGDGSQDITWSRNAKISKLPKNAPVSKRTAIGYFSLHDINSYPCEDGDEEKVQNASLCIENAHDQTIWNVHLQPWRTQAEFWELYEARYQVLIEKARVFLKHHTARIRGVPKSALQPKAAIFLSAGFDASEHESQGMQRHKVNVPTEFYARFTRDVVKMAQDEETGTEGRIVSVLEGGYSDRALCSGVLSHLSGLCDNQAATSRQRMTNNGLGYEMSQRMGNMGLQKEDIPMLSTEPNYDPSWWNVDNLEWLEASVNPPPPIPPRKPRTGAPPTFYSPTASFSAKVVDPTKVHRSVSGSSKFMSASPSRAPTPPPPEVEWITAAHELSKLLIPTDRQTKSCTVEDLENPRAKQERQSIAPATLAAESVASGRQLRGRKAKATAYAEASSDAEHSSQAVSKSDRRKTMADFTPARAQTVALPRVASRRLSVASSIGSANGDLAASGSSKIALPRKSSVTPAPSSSGAAVRKARAPSQVPSETARSRTMKAEPPVPRVPSGYLKAPEKENDIDQITSGLQRVKLRMPTKEEHDAKEKQHKADLEKRDELKESRAKTAQKASVRKPATIRTKSATSVKTTTTRQPVTKGAAVPATPPEALAPPELPQPVALLQDVPSITAVSRSISDPIQPPTAPMNLDIGPNQLPKNNFTAVAEPISLTTSPPRPDTPPPPPPPSLPQFNEFIPYTHPSQQHPEEALKTALTHAQPQQLQWQPPNSDLGLPKLSAQAHHAVVKKQLPVLSANGAIPF</sequence>
<evidence type="ECO:0000259" key="2">
    <source>
        <dbReference type="Pfam" id="PF00850"/>
    </source>
</evidence>
<dbReference type="GO" id="GO:0010468">
    <property type="term" value="P:regulation of gene expression"/>
    <property type="evidence" value="ECO:0007669"/>
    <property type="project" value="UniProtKB-ARBA"/>
</dbReference>
<evidence type="ECO:0000313" key="4">
    <source>
        <dbReference type="Proteomes" id="UP000504636"/>
    </source>
</evidence>